<dbReference type="Pfam" id="PF01381">
    <property type="entry name" value="HTH_3"/>
    <property type="match status" value="1"/>
</dbReference>
<dbReference type="InterPro" id="IPR001387">
    <property type="entry name" value="Cro/C1-type_HTH"/>
</dbReference>
<dbReference type="SUPFAM" id="SSF47413">
    <property type="entry name" value="lambda repressor-like DNA-binding domains"/>
    <property type="match status" value="1"/>
</dbReference>
<evidence type="ECO:0000256" key="1">
    <source>
        <dbReference type="ARBA" id="ARBA00023125"/>
    </source>
</evidence>
<dbReference type="Gene3D" id="1.10.260.40">
    <property type="entry name" value="lambda repressor-like DNA-binding domains"/>
    <property type="match status" value="1"/>
</dbReference>
<evidence type="ECO:0000259" key="2">
    <source>
        <dbReference type="PROSITE" id="PS50943"/>
    </source>
</evidence>
<reference evidence="3" key="2">
    <citation type="journal article" date="2021" name="PeerJ">
        <title>Extensive microbial diversity within the chicken gut microbiome revealed by metagenomics and culture.</title>
        <authorList>
            <person name="Gilroy R."/>
            <person name="Ravi A."/>
            <person name="Getino M."/>
            <person name="Pursley I."/>
            <person name="Horton D.L."/>
            <person name="Alikhan N.F."/>
            <person name="Baker D."/>
            <person name="Gharbi K."/>
            <person name="Hall N."/>
            <person name="Watson M."/>
            <person name="Adriaenssens E.M."/>
            <person name="Foster-Nyarko E."/>
            <person name="Jarju S."/>
            <person name="Secka A."/>
            <person name="Antonio M."/>
            <person name="Oren A."/>
            <person name="Chaudhuri R.R."/>
            <person name="La Ragione R."/>
            <person name="Hildebrand F."/>
            <person name="Pallen M.J."/>
        </authorList>
    </citation>
    <scope>NUCLEOTIDE SEQUENCE</scope>
    <source>
        <strain evidence="3">ChiSjej6B24-2974</strain>
    </source>
</reference>
<dbReference type="SMART" id="SM00530">
    <property type="entry name" value="HTH_XRE"/>
    <property type="match status" value="1"/>
</dbReference>
<comment type="caution">
    <text evidence="3">The sequence shown here is derived from an EMBL/GenBank/DDBJ whole genome shotgun (WGS) entry which is preliminary data.</text>
</comment>
<dbReference type="PANTHER" id="PTHR46558">
    <property type="entry name" value="TRACRIPTIONAL REGULATORY PROTEIN-RELATED-RELATED"/>
    <property type="match status" value="1"/>
</dbReference>
<dbReference type="GO" id="GO:0003677">
    <property type="term" value="F:DNA binding"/>
    <property type="evidence" value="ECO:0007669"/>
    <property type="project" value="UniProtKB-KW"/>
</dbReference>
<evidence type="ECO:0000313" key="3">
    <source>
        <dbReference type="EMBL" id="HIQ81613.1"/>
    </source>
</evidence>
<protein>
    <submittedName>
        <fullName evidence="3">Helix-turn-helix transcriptional regulator</fullName>
    </submittedName>
</protein>
<feature type="domain" description="HTH cro/C1-type" evidence="2">
    <location>
        <begin position="5"/>
        <end position="59"/>
    </location>
</feature>
<gene>
    <name evidence="3" type="ORF">IAA52_00765</name>
</gene>
<dbReference type="PANTHER" id="PTHR46558:SF11">
    <property type="entry name" value="HTH-TYPE TRANSCRIPTIONAL REGULATOR XRE"/>
    <property type="match status" value="1"/>
</dbReference>
<keyword evidence="1" id="KW-0238">DNA-binding</keyword>
<proteinExistence type="predicted"/>
<organism evidence="3 4">
    <name type="scientific">Candidatus Pullichristensenella stercorigallinarum</name>
    <dbReference type="NCBI Taxonomy" id="2840909"/>
    <lineage>
        <taxon>Bacteria</taxon>
        <taxon>Bacillati</taxon>
        <taxon>Bacillota</taxon>
        <taxon>Clostridia</taxon>
        <taxon>Candidatus Pullichristensenella</taxon>
    </lineage>
</organism>
<name>A0A9D0ZJJ6_9FIRM</name>
<reference evidence="3" key="1">
    <citation type="submission" date="2020-10" db="EMBL/GenBank/DDBJ databases">
        <authorList>
            <person name="Gilroy R."/>
        </authorList>
    </citation>
    <scope>NUCLEOTIDE SEQUENCE</scope>
    <source>
        <strain evidence="3">ChiSjej6B24-2974</strain>
    </source>
</reference>
<evidence type="ECO:0000313" key="4">
    <source>
        <dbReference type="Proteomes" id="UP000824260"/>
    </source>
</evidence>
<dbReference type="AlphaFoldDB" id="A0A9D0ZJJ6"/>
<dbReference type="PROSITE" id="PS50943">
    <property type="entry name" value="HTH_CROC1"/>
    <property type="match status" value="1"/>
</dbReference>
<dbReference type="CDD" id="cd00093">
    <property type="entry name" value="HTH_XRE"/>
    <property type="match status" value="1"/>
</dbReference>
<sequence>MLPNLRLLRQERDISQAKLGDAVGLTQQSINQYENHSVEPDIGTLIRLADFFGTSVDFLVGHTEIRRPVENTQPYDLNAREGMLITRYRLLTESQKSCVDTVAETLLDS</sequence>
<dbReference type="EMBL" id="DVFZ01000010">
    <property type="protein sequence ID" value="HIQ81613.1"/>
    <property type="molecule type" value="Genomic_DNA"/>
</dbReference>
<dbReference type="InterPro" id="IPR010982">
    <property type="entry name" value="Lambda_DNA-bd_dom_sf"/>
</dbReference>
<dbReference type="Proteomes" id="UP000824260">
    <property type="component" value="Unassembled WGS sequence"/>
</dbReference>
<accession>A0A9D0ZJJ6</accession>